<organism evidence="2 3">
    <name type="scientific">Streptomyces sodiiphilus</name>
    <dbReference type="NCBI Taxonomy" id="226217"/>
    <lineage>
        <taxon>Bacteria</taxon>
        <taxon>Bacillati</taxon>
        <taxon>Actinomycetota</taxon>
        <taxon>Actinomycetes</taxon>
        <taxon>Kitasatosporales</taxon>
        <taxon>Streptomycetaceae</taxon>
        <taxon>Streptomyces</taxon>
    </lineage>
</organism>
<dbReference type="Proteomes" id="UP001501303">
    <property type="component" value="Unassembled WGS sequence"/>
</dbReference>
<gene>
    <name evidence="2" type="ORF">GCM10009716_15010</name>
</gene>
<accession>A0ABN2P0P3</accession>
<evidence type="ECO:0000313" key="2">
    <source>
        <dbReference type="EMBL" id="GAA1906061.1"/>
    </source>
</evidence>
<evidence type="ECO:0000313" key="3">
    <source>
        <dbReference type="Proteomes" id="UP001501303"/>
    </source>
</evidence>
<feature type="region of interest" description="Disordered" evidence="1">
    <location>
        <begin position="1"/>
        <end position="28"/>
    </location>
</feature>
<dbReference type="EMBL" id="BAAAMJ010000010">
    <property type="protein sequence ID" value="GAA1906061.1"/>
    <property type="molecule type" value="Genomic_DNA"/>
</dbReference>
<comment type="caution">
    <text evidence="2">The sequence shown here is derived from an EMBL/GenBank/DDBJ whole genome shotgun (WGS) entry which is preliminary data.</text>
</comment>
<name>A0ABN2P0P3_9ACTN</name>
<keyword evidence="3" id="KW-1185">Reference proteome</keyword>
<sequence>MVRTAGGGPDRRVPETTGNSFRKPADFPNAPAPGWWNCVLYPGKLLATPGAVNVSGGPFRVTGETWRMARTFRFIHRDDTGGTTAGQPVARRARRKIYWPTPVTFTRLE</sequence>
<reference evidence="2 3" key="1">
    <citation type="journal article" date="2019" name="Int. J. Syst. Evol. Microbiol.">
        <title>The Global Catalogue of Microorganisms (GCM) 10K type strain sequencing project: providing services to taxonomists for standard genome sequencing and annotation.</title>
        <authorList>
            <consortium name="The Broad Institute Genomics Platform"/>
            <consortium name="The Broad Institute Genome Sequencing Center for Infectious Disease"/>
            <person name="Wu L."/>
            <person name="Ma J."/>
        </authorList>
    </citation>
    <scope>NUCLEOTIDE SEQUENCE [LARGE SCALE GENOMIC DNA]</scope>
    <source>
        <strain evidence="2 3">JCM 13581</strain>
    </source>
</reference>
<protein>
    <submittedName>
        <fullName evidence="2">Uncharacterized protein</fullName>
    </submittedName>
</protein>
<proteinExistence type="predicted"/>
<evidence type="ECO:0000256" key="1">
    <source>
        <dbReference type="SAM" id="MobiDB-lite"/>
    </source>
</evidence>